<evidence type="ECO:0000256" key="2">
    <source>
        <dbReference type="SAM" id="Phobius"/>
    </source>
</evidence>
<feature type="compositionally biased region" description="Basic and acidic residues" evidence="1">
    <location>
        <begin position="208"/>
        <end position="224"/>
    </location>
</feature>
<feature type="region of interest" description="Disordered" evidence="1">
    <location>
        <begin position="82"/>
        <end position="122"/>
    </location>
</feature>
<evidence type="ECO:0000313" key="5">
    <source>
        <dbReference type="Proteomes" id="UP001445076"/>
    </source>
</evidence>
<feature type="signal peptide" evidence="3">
    <location>
        <begin position="1"/>
        <end position="19"/>
    </location>
</feature>
<evidence type="ECO:0000256" key="3">
    <source>
        <dbReference type="SAM" id="SignalP"/>
    </source>
</evidence>
<organism evidence="4 5">
    <name type="scientific">Cherax quadricarinatus</name>
    <name type="common">Australian red claw crayfish</name>
    <dbReference type="NCBI Taxonomy" id="27406"/>
    <lineage>
        <taxon>Eukaryota</taxon>
        <taxon>Metazoa</taxon>
        <taxon>Ecdysozoa</taxon>
        <taxon>Arthropoda</taxon>
        <taxon>Crustacea</taxon>
        <taxon>Multicrustacea</taxon>
        <taxon>Malacostraca</taxon>
        <taxon>Eumalacostraca</taxon>
        <taxon>Eucarida</taxon>
        <taxon>Decapoda</taxon>
        <taxon>Pleocyemata</taxon>
        <taxon>Astacidea</taxon>
        <taxon>Parastacoidea</taxon>
        <taxon>Parastacidae</taxon>
        <taxon>Cherax</taxon>
    </lineage>
</organism>
<keyword evidence="5" id="KW-1185">Reference proteome</keyword>
<reference evidence="4 5" key="1">
    <citation type="journal article" date="2024" name="BMC Genomics">
        <title>Genome assembly of redclaw crayfish (Cherax quadricarinatus) provides insights into its immune adaptation and hypoxia tolerance.</title>
        <authorList>
            <person name="Liu Z."/>
            <person name="Zheng J."/>
            <person name="Li H."/>
            <person name="Fang K."/>
            <person name="Wang S."/>
            <person name="He J."/>
            <person name="Zhou D."/>
            <person name="Weng S."/>
            <person name="Chi M."/>
            <person name="Gu Z."/>
            <person name="He J."/>
            <person name="Li F."/>
            <person name="Wang M."/>
        </authorList>
    </citation>
    <scope>NUCLEOTIDE SEQUENCE [LARGE SCALE GENOMIC DNA]</scope>
    <source>
        <strain evidence="4">ZL_2023a</strain>
    </source>
</reference>
<feature type="compositionally biased region" description="Polar residues" evidence="1">
    <location>
        <begin position="193"/>
        <end position="207"/>
    </location>
</feature>
<sequence length="326" mass="36031">MGVTRAGFVAVLLAVAVYANETDEHDLQSLSNPNASDRKLDELNVAAEQLAKTPLPRLHEYEDHAEVKMQMSDVQETTVQVNQEDEKRFDQEVTTTEVPEPLPSPWSVKIEEGNEEDNSRYSTKKPIVPRKQAVYPKPSVVGKKGVSMLNISMPNDDADQSTQSVYPRKGADPQQEKAVLTGVEVGTDKSSKDTYYQSPVAAQSVSKNTEKSNGKYKDNVDNKEVSEQNKSWTDISKNSSTASVVATSNPLLGEIHAKPTVATDELDAATTDSESDYINFGAVILGLLLCIALAVTVVLGYRKFKDIWMRRHYAHVNFLVDGMYDM</sequence>
<evidence type="ECO:0000256" key="1">
    <source>
        <dbReference type="SAM" id="MobiDB-lite"/>
    </source>
</evidence>
<feature type="transmembrane region" description="Helical" evidence="2">
    <location>
        <begin position="277"/>
        <end position="301"/>
    </location>
</feature>
<dbReference type="AlphaFoldDB" id="A0AAW0XWZ6"/>
<accession>A0AAW0XWZ6</accession>
<keyword evidence="2" id="KW-0472">Membrane</keyword>
<name>A0AAW0XWZ6_CHEQU</name>
<protein>
    <recommendedName>
        <fullName evidence="6">Syndecan</fullName>
    </recommendedName>
</protein>
<gene>
    <name evidence="4" type="ORF">OTU49_000945</name>
</gene>
<feature type="chain" id="PRO_5043620582" description="Syndecan" evidence="3">
    <location>
        <begin position="20"/>
        <end position="326"/>
    </location>
</feature>
<dbReference type="Proteomes" id="UP001445076">
    <property type="component" value="Unassembled WGS sequence"/>
</dbReference>
<keyword evidence="2" id="KW-0812">Transmembrane</keyword>
<comment type="caution">
    <text evidence="4">The sequence shown here is derived from an EMBL/GenBank/DDBJ whole genome shotgun (WGS) entry which is preliminary data.</text>
</comment>
<proteinExistence type="predicted"/>
<dbReference type="EMBL" id="JARKIK010000023">
    <property type="protein sequence ID" value="KAK8743982.1"/>
    <property type="molecule type" value="Genomic_DNA"/>
</dbReference>
<evidence type="ECO:0000313" key="4">
    <source>
        <dbReference type="EMBL" id="KAK8743982.1"/>
    </source>
</evidence>
<feature type="region of interest" description="Disordered" evidence="1">
    <location>
        <begin position="152"/>
        <end position="224"/>
    </location>
</feature>
<evidence type="ECO:0008006" key="6">
    <source>
        <dbReference type="Google" id="ProtNLM"/>
    </source>
</evidence>
<keyword evidence="2" id="KW-1133">Transmembrane helix</keyword>
<keyword evidence="3" id="KW-0732">Signal</keyword>